<evidence type="ECO:0000313" key="2">
    <source>
        <dbReference type="EMBL" id="ULN53401.1"/>
    </source>
</evidence>
<keyword evidence="3" id="KW-1185">Reference proteome</keyword>
<name>A0ABY3U6M4_9MYCO</name>
<protein>
    <submittedName>
        <fullName evidence="2">Uncharacterized protein</fullName>
    </submittedName>
</protein>
<reference evidence="2" key="1">
    <citation type="submission" date="2022-08" db="EMBL/GenBank/DDBJ databases">
        <title>Complete genome sequence of 14 non-tuberculosis mycobacteria type-strains.</title>
        <authorList>
            <person name="Igarashi Y."/>
            <person name="Osugi A."/>
            <person name="Mitarai S."/>
        </authorList>
    </citation>
    <scope>NUCLEOTIDE SEQUENCE</scope>
    <source>
        <strain evidence="2">DSM 45575</strain>
    </source>
</reference>
<gene>
    <name evidence="2" type="ORF">MIU77_03365</name>
</gene>
<dbReference type="Proteomes" id="UP001055200">
    <property type="component" value="Chromosome"/>
</dbReference>
<proteinExistence type="predicted"/>
<evidence type="ECO:0000313" key="3">
    <source>
        <dbReference type="Proteomes" id="UP001055200"/>
    </source>
</evidence>
<feature type="region of interest" description="Disordered" evidence="1">
    <location>
        <begin position="1"/>
        <end position="46"/>
    </location>
</feature>
<dbReference type="EMBL" id="CP092365">
    <property type="protein sequence ID" value="ULN53401.1"/>
    <property type="molecule type" value="Genomic_DNA"/>
</dbReference>
<accession>A0ABY3U6M4</accession>
<organism evidence="2 3">
    <name type="scientific">Mycolicibacillus parakoreensis</name>
    <dbReference type="NCBI Taxonomy" id="1069221"/>
    <lineage>
        <taxon>Bacteria</taxon>
        <taxon>Bacillati</taxon>
        <taxon>Actinomycetota</taxon>
        <taxon>Actinomycetes</taxon>
        <taxon>Mycobacteriales</taxon>
        <taxon>Mycobacteriaceae</taxon>
        <taxon>Mycolicibacillus</taxon>
    </lineage>
</organism>
<evidence type="ECO:0000256" key="1">
    <source>
        <dbReference type="SAM" id="MobiDB-lite"/>
    </source>
</evidence>
<dbReference type="RefSeq" id="WP_240171652.1">
    <property type="nucleotide sequence ID" value="NZ_CP092365.1"/>
</dbReference>
<sequence>MSDTAGPDAGNPGEADADDWDAWVESTEATRPVRRQPRACGTEPHL</sequence>